<protein>
    <submittedName>
        <fullName evidence="13">Cation transporter</fullName>
    </submittedName>
</protein>
<evidence type="ECO:0000256" key="6">
    <source>
        <dbReference type="ARBA" id="ARBA00022833"/>
    </source>
</evidence>
<comment type="caution">
    <text evidence="13">The sequence shown here is derived from an EMBL/GenBank/DDBJ whole genome shotgun (WGS) entry which is preliminary data.</text>
</comment>
<keyword evidence="10" id="KW-0968">Cytoplasmic vesicle</keyword>
<evidence type="ECO:0000256" key="5">
    <source>
        <dbReference type="ARBA" id="ARBA00022753"/>
    </source>
</evidence>
<organism evidence="13 14">
    <name type="scientific">Amnibacterium endophyticum</name>
    <dbReference type="NCBI Taxonomy" id="2109337"/>
    <lineage>
        <taxon>Bacteria</taxon>
        <taxon>Bacillati</taxon>
        <taxon>Actinomycetota</taxon>
        <taxon>Actinomycetes</taxon>
        <taxon>Micrococcales</taxon>
        <taxon>Microbacteriaceae</taxon>
        <taxon>Amnibacterium</taxon>
    </lineage>
</organism>
<keyword evidence="14" id="KW-1185">Reference proteome</keyword>
<keyword evidence="8" id="KW-0770">Synapse</keyword>
<keyword evidence="6" id="KW-0862">Zinc</keyword>
<comment type="similarity">
    <text evidence="3">Belongs to the TMEM163 family.</text>
</comment>
<evidence type="ECO:0000256" key="8">
    <source>
        <dbReference type="ARBA" id="ARBA00023018"/>
    </source>
</evidence>
<evidence type="ECO:0000256" key="7">
    <source>
        <dbReference type="ARBA" id="ARBA00022989"/>
    </source>
</evidence>
<keyword evidence="9 11" id="KW-0472">Membrane</keyword>
<reference evidence="14" key="1">
    <citation type="journal article" date="2019" name="Int. J. Syst. Evol. Microbiol.">
        <title>The Global Catalogue of Microorganisms (GCM) 10K type strain sequencing project: providing services to taxonomists for standard genome sequencing and annotation.</title>
        <authorList>
            <consortium name="The Broad Institute Genomics Platform"/>
            <consortium name="The Broad Institute Genome Sequencing Center for Infectious Disease"/>
            <person name="Wu L."/>
            <person name="Ma J."/>
        </authorList>
    </citation>
    <scope>NUCLEOTIDE SEQUENCE [LARGE SCALE GENOMIC DNA]</scope>
    <source>
        <strain evidence="14">CGMCC 1.12471</strain>
    </source>
</reference>
<evidence type="ECO:0000313" key="14">
    <source>
        <dbReference type="Proteomes" id="UP001597347"/>
    </source>
</evidence>
<feature type="domain" description="Cation efflux protein transmembrane" evidence="12">
    <location>
        <begin position="22"/>
        <end position="195"/>
    </location>
</feature>
<evidence type="ECO:0000313" key="13">
    <source>
        <dbReference type="EMBL" id="MFD1722540.1"/>
    </source>
</evidence>
<evidence type="ECO:0000256" key="9">
    <source>
        <dbReference type="ARBA" id="ARBA00023136"/>
    </source>
</evidence>
<dbReference type="PANTHER" id="PTHR31937">
    <property type="entry name" value="TRANSMEMBRANE PROTEIN 163"/>
    <property type="match status" value="1"/>
</dbReference>
<evidence type="ECO:0000256" key="4">
    <source>
        <dbReference type="ARBA" id="ARBA00022692"/>
    </source>
</evidence>
<dbReference type="Proteomes" id="UP001597347">
    <property type="component" value="Unassembled WGS sequence"/>
</dbReference>
<evidence type="ECO:0000256" key="3">
    <source>
        <dbReference type="ARBA" id="ARBA00008731"/>
    </source>
</evidence>
<feature type="transmembrane region" description="Helical" evidence="11">
    <location>
        <begin position="50"/>
        <end position="68"/>
    </location>
</feature>
<evidence type="ECO:0000256" key="10">
    <source>
        <dbReference type="ARBA" id="ARBA00023329"/>
    </source>
</evidence>
<dbReference type="RefSeq" id="WP_377935729.1">
    <property type="nucleotide sequence ID" value="NZ_JBHUEA010000022.1"/>
</dbReference>
<evidence type="ECO:0000256" key="2">
    <source>
        <dbReference type="ARBA" id="ARBA00004644"/>
    </source>
</evidence>
<comment type="subcellular location">
    <subcellularLocation>
        <location evidence="2">Cytoplasmic vesicle</location>
        <location evidence="2">Secretory vesicle</location>
        <location evidence="2">Synaptic vesicle membrane</location>
        <topology evidence="2">Multi-pass membrane protein</topology>
    </subcellularLocation>
    <subcellularLocation>
        <location evidence="1">Early endosome membrane</location>
    </subcellularLocation>
</comment>
<dbReference type="InterPro" id="IPR026765">
    <property type="entry name" value="Tmem163"/>
</dbReference>
<keyword evidence="7 11" id="KW-1133">Transmembrane helix</keyword>
<sequence>MTTLPAAPLARRALGLGAFTIAYNVAEGVVAVIAGLAAGAIALVGFGFDSAIEVVSATVVVVRLAAEVRGAEPDERREKVALRVVAVTFFLLAAYLVVGGVRDLVVAERPDTSVLGIALTAVSIVVMPVLAALKRRVGLAMGSALVVADAAETRLCAVLSVTTFLSLLLYLLLGWTWLDPVAGFVIAAFAVMEGREAWEGELVEDD</sequence>
<name>A0ABW4LGW7_9MICO</name>
<gene>
    <name evidence="13" type="ORF">ACFSBI_13370</name>
</gene>
<accession>A0ABW4LGW7</accession>
<evidence type="ECO:0000256" key="1">
    <source>
        <dbReference type="ARBA" id="ARBA00004146"/>
    </source>
</evidence>
<dbReference type="InterPro" id="IPR027469">
    <property type="entry name" value="Cation_efflux_TMD_sf"/>
</dbReference>
<dbReference type="EMBL" id="JBHUEA010000022">
    <property type="protein sequence ID" value="MFD1722540.1"/>
    <property type="molecule type" value="Genomic_DNA"/>
</dbReference>
<dbReference type="Pfam" id="PF01545">
    <property type="entry name" value="Cation_efflux"/>
    <property type="match status" value="1"/>
</dbReference>
<feature type="transmembrane region" description="Helical" evidence="11">
    <location>
        <begin position="80"/>
        <end position="101"/>
    </location>
</feature>
<dbReference type="SUPFAM" id="SSF161111">
    <property type="entry name" value="Cation efflux protein transmembrane domain-like"/>
    <property type="match status" value="1"/>
</dbReference>
<feature type="transmembrane region" description="Helical" evidence="11">
    <location>
        <begin position="21"/>
        <end position="44"/>
    </location>
</feature>
<dbReference type="Gene3D" id="1.20.1510.10">
    <property type="entry name" value="Cation efflux protein transmembrane domain"/>
    <property type="match status" value="1"/>
</dbReference>
<feature type="transmembrane region" description="Helical" evidence="11">
    <location>
        <begin position="154"/>
        <end position="173"/>
    </location>
</feature>
<feature type="transmembrane region" description="Helical" evidence="11">
    <location>
        <begin position="113"/>
        <end position="133"/>
    </location>
</feature>
<keyword evidence="5" id="KW-0967">Endosome</keyword>
<evidence type="ECO:0000259" key="12">
    <source>
        <dbReference type="Pfam" id="PF01545"/>
    </source>
</evidence>
<proteinExistence type="inferred from homology"/>
<dbReference type="PANTHER" id="PTHR31937:SF2">
    <property type="entry name" value="TRANSMEMBRANE PROTEIN 163"/>
    <property type="match status" value="1"/>
</dbReference>
<evidence type="ECO:0000256" key="11">
    <source>
        <dbReference type="SAM" id="Phobius"/>
    </source>
</evidence>
<keyword evidence="4 11" id="KW-0812">Transmembrane</keyword>
<dbReference type="InterPro" id="IPR058533">
    <property type="entry name" value="Cation_efflux_TM"/>
</dbReference>